<dbReference type="Pfam" id="PF07791">
    <property type="entry name" value="Imm11"/>
    <property type="match status" value="1"/>
</dbReference>
<evidence type="ECO:0000313" key="3">
    <source>
        <dbReference type="Proteomes" id="UP000460950"/>
    </source>
</evidence>
<comment type="caution">
    <text evidence="2">The sequence shown here is derived from an EMBL/GenBank/DDBJ whole genome shotgun (WGS) entry which is preliminary data.</text>
</comment>
<dbReference type="EMBL" id="VULU01000020">
    <property type="protein sequence ID" value="MSS48925.1"/>
    <property type="molecule type" value="Genomic_DNA"/>
</dbReference>
<dbReference type="AlphaFoldDB" id="A0A7K0JFX6"/>
<accession>A0A7K0JFX6</accession>
<protein>
    <recommendedName>
        <fullName evidence="1">Immunity MXAN-0049 protein domain-containing protein</fullName>
    </recommendedName>
</protein>
<proteinExistence type="predicted"/>
<evidence type="ECO:0000313" key="2">
    <source>
        <dbReference type="EMBL" id="MSS48925.1"/>
    </source>
</evidence>
<sequence length="188" mass="22182">MWYFLQTSTNKKSTLIELEGSYEKIRNFFLSNGKDEMFEKYLGLTAIAQKGFTNKMLNELDYLEDIRMGNIPVFSERFKRIMEPYLTNIVDFYPCQINLNDNLYRFYAVRIKNIIPIIDYEKSGYRTLTDGSRIVSEPIIIKGNINPNILIIRDSKYKSTVVVSEVFKQIVESKKLKVNFHNTEETLW</sequence>
<name>A0A7K0JFX6_PHOVU</name>
<dbReference type="Proteomes" id="UP000460950">
    <property type="component" value="Unassembled WGS sequence"/>
</dbReference>
<dbReference type="RefSeq" id="WP_154577418.1">
    <property type="nucleotide sequence ID" value="NZ_VULU01000020.1"/>
</dbReference>
<dbReference type="InterPro" id="IPR012433">
    <property type="entry name" value="Imm11"/>
</dbReference>
<feature type="domain" description="Immunity MXAN-0049 protein" evidence="1">
    <location>
        <begin position="55"/>
        <end position="177"/>
    </location>
</feature>
<evidence type="ECO:0000259" key="1">
    <source>
        <dbReference type="Pfam" id="PF07791"/>
    </source>
</evidence>
<reference evidence="2 3" key="1">
    <citation type="submission" date="2019-09" db="EMBL/GenBank/DDBJ databases">
        <title>In-depth cultivation of the pig gut microbiome towards novel bacterial diversity and tailored functional studies.</title>
        <authorList>
            <person name="Wylensek D."/>
            <person name="Hitch T.C.A."/>
            <person name="Clavel T."/>
        </authorList>
    </citation>
    <scope>NUCLEOTIDE SEQUENCE [LARGE SCALE GENOMIC DNA]</scope>
    <source>
        <strain evidence="2 3">WCA-389-WT-3C</strain>
    </source>
</reference>
<organism evidence="2 3">
    <name type="scientific">Phocaeicola vulgatus</name>
    <name type="common">Bacteroides vulgatus</name>
    <dbReference type="NCBI Taxonomy" id="821"/>
    <lineage>
        <taxon>Bacteria</taxon>
        <taxon>Pseudomonadati</taxon>
        <taxon>Bacteroidota</taxon>
        <taxon>Bacteroidia</taxon>
        <taxon>Bacteroidales</taxon>
        <taxon>Bacteroidaceae</taxon>
        <taxon>Phocaeicola</taxon>
    </lineage>
</organism>
<gene>
    <name evidence="2" type="ORF">FYJ30_11580</name>
</gene>